<protein>
    <submittedName>
        <fullName evidence="3">Uncharacterized protein</fullName>
    </submittedName>
</protein>
<name>A0A8J3B3K9_9ACTN</name>
<feature type="compositionally biased region" description="Pro residues" evidence="1">
    <location>
        <begin position="12"/>
        <end position="27"/>
    </location>
</feature>
<evidence type="ECO:0000313" key="4">
    <source>
        <dbReference type="Proteomes" id="UP000649739"/>
    </source>
</evidence>
<feature type="region of interest" description="Disordered" evidence="1">
    <location>
        <begin position="1"/>
        <end position="50"/>
    </location>
</feature>
<evidence type="ECO:0000256" key="1">
    <source>
        <dbReference type="SAM" id="MobiDB-lite"/>
    </source>
</evidence>
<evidence type="ECO:0000256" key="2">
    <source>
        <dbReference type="SAM" id="Phobius"/>
    </source>
</evidence>
<accession>A0A8J3B3K9</accession>
<evidence type="ECO:0000313" key="3">
    <source>
        <dbReference type="EMBL" id="GGJ80198.1"/>
    </source>
</evidence>
<sequence length="150" mass="15056">MPPEPTADDTTPTPPTEPTPPAEPPSTEPSGRIEPPPIAPSGRIDSSVTISGGTFSGPVAGGYRAHAVQYAADDEVAHGVERLRALLEAHRGGIDAAAHAAATRSLDTVADVHRPVPARRVAAARFVGAVAAVPALVQAGTALLGLLAGS</sequence>
<keyword evidence="2" id="KW-0472">Membrane</keyword>
<dbReference type="AlphaFoldDB" id="A0A8J3B3K9"/>
<keyword evidence="2" id="KW-1133">Transmembrane helix</keyword>
<dbReference type="Proteomes" id="UP000649739">
    <property type="component" value="Unassembled WGS sequence"/>
</dbReference>
<dbReference type="RefSeq" id="WP_189168560.1">
    <property type="nucleotide sequence ID" value="NZ_BMQB01000001.1"/>
</dbReference>
<gene>
    <name evidence="3" type="ORF">GCM10010123_07600</name>
</gene>
<comment type="caution">
    <text evidence="3">The sequence shown here is derived from an EMBL/GenBank/DDBJ whole genome shotgun (WGS) entry which is preliminary data.</text>
</comment>
<keyword evidence="4" id="KW-1185">Reference proteome</keyword>
<keyword evidence="2" id="KW-0812">Transmembrane</keyword>
<reference evidence="3" key="1">
    <citation type="journal article" date="2014" name="Int. J. Syst. Evol. Microbiol.">
        <title>Complete genome sequence of Corynebacterium casei LMG S-19264T (=DSM 44701T), isolated from a smear-ripened cheese.</title>
        <authorList>
            <consortium name="US DOE Joint Genome Institute (JGI-PGF)"/>
            <person name="Walter F."/>
            <person name="Albersmeier A."/>
            <person name="Kalinowski J."/>
            <person name="Ruckert C."/>
        </authorList>
    </citation>
    <scope>NUCLEOTIDE SEQUENCE</scope>
    <source>
        <strain evidence="3">JCM 3090</strain>
    </source>
</reference>
<proteinExistence type="predicted"/>
<feature type="transmembrane region" description="Helical" evidence="2">
    <location>
        <begin position="126"/>
        <end position="148"/>
    </location>
</feature>
<organism evidence="3 4">
    <name type="scientific">Pilimelia anulata</name>
    <dbReference type="NCBI Taxonomy" id="53371"/>
    <lineage>
        <taxon>Bacteria</taxon>
        <taxon>Bacillati</taxon>
        <taxon>Actinomycetota</taxon>
        <taxon>Actinomycetes</taxon>
        <taxon>Micromonosporales</taxon>
        <taxon>Micromonosporaceae</taxon>
        <taxon>Pilimelia</taxon>
    </lineage>
</organism>
<dbReference type="EMBL" id="BMQB01000001">
    <property type="protein sequence ID" value="GGJ80198.1"/>
    <property type="molecule type" value="Genomic_DNA"/>
</dbReference>
<reference evidence="3" key="2">
    <citation type="submission" date="2020-09" db="EMBL/GenBank/DDBJ databases">
        <authorList>
            <person name="Sun Q."/>
            <person name="Ohkuma M."/>
        </authorList>
    </citation>
    <scope>NUCLEOTIDE SEQUENCE</scope>
    <source>
        <strain evidence="3">JCM 3090</strain>
    </source>
</reference>